<reference evidence="3 6" key="2">
    <citation type="submission" date="2017-05" db="EMBL/GenBank/DDBJ databases">
        <authorList>
            <person name="Lin X.B."/>
            <person name="Stothard P."/>
            <person name="Tasseva G."/>
            <person name="Walter J."/>
        </authorList>
    </citation>
    <scope>NUCLEOTIDE SEQUENCE [LARGE SCALE GENOMIC DNA]</scope>
    <source>
        <strain evidence="3 6">609u</strain>
    </source>
</reference>
<dbReference type="SMART" id="SM00530">
    <property type="entry name" value="HTH_XRE"/>
    <property type="match status" value="1"/>
</dbReference>
<evidence type="ECO:0000259" key="2">
    <source>
        <dbReference type="PROSITE" id="PS50943"/>
    </source>
</evidence>
<name>A0A256LCF8_9LACO</name>
<dbReference type="PROSITE" id="PS50943">
    <property type="entry name" value="HTH_CROC1"/>
    <property type="match status" value="1"/>
</dbReference>
<protein>
    <submittedName>
        <fullName evidence="4">Transcriptional regulator</fullName>
    </submittedName>
</protein>
<keyword evidence="6" id="KW-1185">Reference proteome</keyword>
<dbReference type="AlphaFoldDB" id="A0A256LCF8"/>
<keyword evidence="1" id="KW-0238">DNA-binding</keyword>
<dbReference type="PANTHER" id="PTHR46558:SF11">
    <property type="entry name" value="HTH-TYPE TRANSCRIPTIONAL REGULATOR XRE"/>
    <property type="match status" value="1"/>
</dbReference>
<dbReference type="PANTHER" id="PTHR46558">
    <property type="entry name" value="TRACRIPTIONAL REGULATORY PROTEIN-RELATED-RELATED"/>
    <property type="match status" value="1"/>
</dbReference>
<dbReference type="EMBL" id="NGNX01000033">
    <property type="protein sequence ID" value="OYR91115.1"/>
    <property type="molecule type" value="Genomic_DNA"/>
</dbReference>
<organism evidence="4 5">
    <name type="scientific">Lactobacillus taiwanensis</name>
    <dbReference type="NCBI Taxonomy" id="508451"/>
    <lineage>
        <taxon>Bacteria</taxon>
        <taxon>Bacillati</taxon>
        <taxon>Bacillota</taxon>
        <taxon>Bacilli</taxon>
        <taxon>Lactobacillales</taxon>
        <taxon>Lactobacillaceae</taxon>
        <taxon>Lactobacillus</taxon>
    </lineage>
</organism>
<evidence type="ECO:0000313" key="3">
    <source>
        <dbReference type="EMBL" id="OYR87497.1"/>
    </source>
</evidence>
<dbReference type="InterPro" id="IPR010982">
    <property type="entry name" value="Lambda_DNA-bd_dom_sf"/>
</dbReference>
<evidence type="ECO:0000313" key="4">
    <source>
        <dbReference type="EMBL" id="OYR91115.1"/>
    </source>
</evidence>
<dbReference type="SUPFAM" id="SSF47413">
    <property type="entry name" value="lambda repressor-like DNA-binding domains"/>
    <property type="match status" value="1"/>
</dbReference>
<comment type="caution">
    <text evidence="4">The sequence shown here is derived from an EMBL/GenBank/DDBJ whole genome shotgun (WGS) entry which is preliminary data.</text>
</comment>
<reference evidence="4 5" key="1">
    <citation type="submission" date="2017-04" db="EMBL/GenBank/DDBJ databases">
        <authorList>
            <person name="Afonso C.L."/>
            <person name="Miller P.J."/>
            <person name="Scott M.A."/>
            <person name="Spackman E."/>
            <person name="Goraichik I."/>
            <person name="Dimitrov K.M."/>
            <person name="Suarez D.L."/>
            <person name="Swayne D.E."/>
        </authorList>
    </citation>
    <scope>NUCLEOTIDE SEQUENCE [LARGE SCALE GENOMIC DNA]</scope>
    <source>
        <strain evidence="4 5">609q</strain>
    </source>
</reference>
<evidence type="ECO:0000313" key="5">
    <source>
        <dbReference type="Proteomes" id="UP000215828"/>
    </source>
</evidence>
<dbReference type="CDD" id="cd00093">
    <property type="entry name" value="HTH_XRE"/>
    <property type="match status" value="1"/>
</dbReference>
<proteinExistence type="predicted"/>
<dbReference type="Proteomes" id="UP000215828">
    <property type="component" value="Unassembled WGS sequence"/>
</dbReference>
<sequence length="69" mass="7860">MRLTLKALRANQNMTQAEAAKAIGVSEFTWSNYEKGKTYPDVLVIKKIEKVFHVSYADIIFLPQNTIKS</sequence>
<evidence type="ECO:0000313" key="6">
    <source>
        <dbReference type="Proteomes" id="UP000216316"/>
    </source>
</evidence>
<reference evidence="5 6" key="3">
    <citation type="submission" date="2017-09" db="EMBL/GenBank/DDBJ databases">
        <title>Tripartite evolution among Lactobacillus johnsonii, Lactobacillus taiwanensis, Lactobacillus reuteri and their rodent host.</title>
        <authorList>
            <person name="Wang T."/>
            <person name="Knowles S."/>
            <person name="Cheng C."/>
        </authorList>
    </citation>
    <scope>NUCLEOTIDE SEQUENCE [LARGE SCALE GENOMIC DNA]</scope>
    <source>
        <strain evidence="4 5">609q</strain>
        <strain evidence="3 6">609u</strain>
    </source>
</reference>
<dbReference type="Gene3D" id="1.10.260.40">
    <property type="entry name" value="lambda repressor-like DNA-binding domains"/>
    <property type="match status" value="1"/>
</dbReference>
<dbReference type="RefSeq" id="WP_094496362.1">
    <property type="nucleotide sequence ID" value="NZ_NGNV01000044.1"/>
</dbReference>
<feature type="domain" description="HTH cro/C1-type" evidence="2">
    <location>
        <begin position="5"/>
        <end position="59"/>
    </location>
</feature>
<dbReference type="EMBL" id="NGNV01000044">
    <property type="protein sequence ID" value="OYR87497.1"/>
    <property type="molecule type" value="Genomic_DNA"/>
</dbReference>
<evidence type="ECO:0000256" key="1">
    <source>
        <dbReference type="ARBA" id="ARBA00023125"/>
    </source>
</evidence>
<gene>
    <name evidence="3" type="ORF">CBF53_08650</name>
    <name evidence="4" type="ORF">CBF70_08085</name>
</gene>
<dbReference type="InterPro" id="IPR001387">
    <property type="entry name" value="Cro/C1-type_HTH"/>
</dbReference>
<dbReference type="Pfam" id="PF01381">
    <property type="entry name" value="HTH_3"/>
    <property type="match status" value="1"/>
</dbReference>
<dbReference type="GO" id="GO:0003677">
    <property type="term" value="F:DNA binding"/>
    <property type="evidence" value="ECO:0007669"/>
    <property type="project" value="UniProtKB-KW"/>
</dbReference>
<accession>A0A256LCF8</accession>
<dbReference type="Proteomes" id="UP000216316">
    <property type="component" value="Unassembled WGS sequence"/>
</dbReference>